<evidence type="ECO:0000313" key="1">
    <source>
        <dbReference type="EMBL" id="GJT35739.1"/>
    </source>
</evidence>
<dbReference type="SUPFAM" id="SSF56672">
    <property type="entry name" value="DNA/RNA polymerases"/>
    <property type="match status" value="1"/>
</dbReference>
<accession>A0ABQ5DG09</accession>
<evidence type="ECO:0008006" key="3">
    <source>
        <dbReference type="Google" id="ProtNLM"/>
    </source>
</evidence>
<evidence type="ECO:0000313" key="2">
    <source>
        <dbReference type="Proteomes" id="UP001151760"/>
    </source>
</evidence>
<dbReference type="InterPro" id="IPR043128">
    <property type="entry name" value="Rev_trsase/Diguanyl_cyclase"/>
</dbReference>
<name>A0ABQ5DG09_9ASTR</name>
<proteinExistence type="predicted"/>
<reference evidence="1" key="2">
    <citation type="submission" date="2022-01" db="EMBL/GenBank/DDBJ databases">
        <authorList>
            <person name="Yamashiro T."/>
            <person name="Shiraishi A."/>
            <person name="Satake H."/>
            <person name="Nakayama K."/>
        </authorList>
    </citation>
    <scope>NUCLEOTIDE SEQUENCE</scope>
</reference>
<keyword evidence="2" id="KW-1185">Reference proteome</keyword>
<dbReference type="PANTHER" id="PTHR33067">
    <property type="entry name" value="RNA-DIRECTED DNA POLYMERASE-RELATED"/>
    <property type="match status" value="1"/>
</dbReference>
<dbReference type="Gene3D" id="3.30.70.270">
    <property type="match status" value="1"/>
</dbReference>
<dbReference type="EMBL" id="BQNB010015077">
    <property type="protein sequence ID" value="GJT35739.1"/>
    <property type="molecule type" value="Genomic_DNA"/>
</dbReference>
<sequence length="131" mass="15072">MILELPDRTISTPTGIAEDVFVKVGTFFFPADFVVMLHCAHPRFPNLRRTFLEDGSDLIDVPMLERLAGNEYYCFLDGFSGYFQIPIDPHLIREDFLHLPLRDICYVDAFWVMHARGTSKGCMVAIFHDID</sequence>
<organism evidence="1 2">
    <name type="scientific">Tanacetum coccineum</name>
    <dbReference type="NCBI Taxonomy" id="301880"/>
    <lineage>
        <taxon>Eukaryota</taxon>
        <taxon>Viridiplantae</taxon>
        <taxon>Streptophyta</taxon>
        <taxon>Embryophyta</taxon>
        <taxon>Tracheophyta</taxon>
        <taxon>Spermatophyta</taxon>
        <taxon>Magnoliopsida</taxon>
        <taxon>eudicotyledons</taxon>
        <taxon>Gunneridae</taxon>
        <taxon>Pentapetalae</taxon>
        <taxon>asterids</taxon>
        <taxon>campanulids</taxon>
        <taxon>Asterales</taxon>
        <taxon>Asteraceae</taxon>
        <taxon>Asteroideae</taxon>
        <taxon>Anthemideae</taxon>
        <taxon>Anthemidinae</taxon>
        <taxon>Tanacetum</taxon>
    </lineage>
</organism>
<dbReference type="InterPro" id="IPR043502">
    <property type="entry name" value="DNA/RNA_pol_sf"/>
</dbReference>
<gene>
    <name evidence="1" type="ORF">Tco_0926158</name>
</gene>
<reference evidence="1" key="1">
    <citation type="journal article" date="2022" name="Int. J. Mol. Sci.">
        <title>Draft Genome of Tanacetum Coccineum: Genomic Comparison of Closely Related Tanacetum-Family Plants.</title>
        <authorList>
            <person name="Yamashiro T."/>
            <person name="Shiraishi A."/>
            <person name="Nakayama K."/>
            <person name="Satake H."/>
        </authorList>
    </citation>
    <scope>NUCLEOTIDE SEQUENCE</scope>
</reference>
<dbReference type="Proteomes" id="UP001151760">
    <property type="component" value="Unassembled WGS sequence"/>
</dbReference>
<protein>
    <recommendedName>
        <fullName evidence="3">Reverse transcriptase domain-containing protein</fullName>
    </recommendedName>
</protein>
<dbReference type="PANTHER" id="PTHR33067:SF9">
    <property type="entry name" value="RNA-DIRECTED DNA POLYMERASE"/>
    <property type="match status" value="1"/>
</dbReference>
<comment type="caution">
    <text evidence="1">The sequence shown here is derived from an EMBL/GenBank/DDBJ whole genome shotgun (WGS) entry which is preliminary data.</text>
</comment>